<name>A0A7H9B6S4_ZYGMR</name>
<dbReference type="EMBL" id="CP058610">
    <property type="protein sequence ID" value="QLG74203.1"/>
    <property type="molecule type" value="Genomic_DNA"/>
</dbReference>
<gene>
    <name evidence="2" type="ORF">HG535_0G00870</name>
</gene>
<organism evidence="2 3">
    <name type="scientific">Zygotorulaspora mrakii</name>
    <name type="common">Zygosaccharomyces mrakii</name>
    <dbReference type="NCBI Taxonomy" id="42260"/>
    <lineage>
        <taxon>Eukaryota</taxon>
        <taxon>Fungi</taxon>
        <taxon>Dikarya</taxon>
        <taxon>Ascomycota</taxon>
        <taxon>Saccharomycotina</taxon>
        <taxon>Saccharomycetes</taxon>
        <taxon>Saccharomycetales</taxon>
        <taxon>Saccharomycetaceae</taxon>
        <taxon>Zygotorulaspora</taxon>
    </lineage>
</organism>
<feature type="domain" description="Phosphoribulokinase/uridine kinase" evidence="1">
    <location>
        <begin position="8"/>
        <end position="157"/>
    </location>
</feature>
<sequence>MDSPRVVLISISGCSSSGKTTIAKLTSQVFPNSILIHEDDFYKHDEEVPVDPKHDIRNWDSPEALDFDLFQKELDSIKKTGKIANKLIHNGNVDDLGKFKLIEKDFTTLTQKYQSVDSVKLVIVDGFMIYNNPDISSKFDVKLFIRAPYEVLKKRRAARPGYQTLDSFWVDPPYYFDEFVYYSYKASHAPLFVNGNVEGELDTSAPLAKDIKVFENDDNTPIVDALTWTCDEIVNFCKANY</sequence>
<dbReference type="SUPFAM" id="SSF52540">
    <property type="entry name" value="P-loop containing nucleoside triphosphate hydrolases"/>
    <property type="match status" value="1"/>
</dbReference>
<evidence type="ECO:0000259" key="1">
    <source>
        <dbReference type="Pfam" id="PF00485"/>
    </source>
</evidence>
<accession>A0A7H9B6S4</accession>
<dbReference type="OrthoDB" id="10041966at2759"/>
<protein>
    <recommendedName>
        <fullName evidence="1">Phosphoribulokinase/uridine kinase domain-containing protein</fullName>
    </recommendedName>
</protein>
<dbReference type="Pfam" id="PF00485">
    <property type="entry name" value="PRK"/>
    <property type="match status" value="1"/>
</dbReference>
<dbReference type="RefSeq" id="XP_037145928.1">
    <property type="nucleotide sequence ID" value="XM_037290033.1"/>
</dbReference>
<dbReference type="Proteomes" id="UP000509704">
    <property type="component" value="Chromosome 7"/>
</dbReference>
<dbReference type="CDD" id="cd02024">
    <property type="entry name" value="NRK1"/>
    <property type="match status" value="1"/>
</dbReference>
<keyword evidence="3" id="KW-1185">Reference proteome</keyword>
<dbReference type="Gene3D" id="3.40.50.300">
    <property type="entry name" value="P-loop containing nucleotide triphosphate hydrolases"/>
    <property type="match status" value="1"/>
</dbReference>
<dbReference type="InterPro" id="IPR027417">
    <property type="entry name" value="P-loop_NTPase"/>
</dbReference>
<evidence type="ECO:0000313" key="2">
    <source>
        <dbReference type="EMBL" id="QLG74203.1"/>
    </source>
</evidence>
<dbReference type="InterPro" id="IPR006083">
    <property type="entry name" value="PRK/URK"/>
</dbReference>
<proteinExistence type="predicted"/>
<dbReference type="GO" id="GO:0005524">
    <property type="term" value="F:ATP binding"/>
    <property type="evidence" value="ECO:0007669"/>
    <property type="project" value="InterPro"/>
</dbReference>
<dbReference type="AlphaFoldDB" id="A0A7H9B6S4"/>
<reference evidence="2 3" key="1">
    <citation type="submission" date="2020-07" db="EMBL/GenBank/DDBJ databases">
        <title>The yeast mating-type switching endonuclease HO is a domesticated member of an unorthodox homing genetic element family.</title>
        <authorList>
            <person name="Coughlan A.Y."/>
            <person name="Lombardi L."/>
            <person name="Braun-Galleani S."/>
            <person name="Martos A.R."/>
            <person name="Galeote V."/>
            <person name="Bigey F."/>
            <person name="Dequin S."/>
            <person name="Byrne K.P."/>
            <person name="Wolfe K.H."/>
        </authorList>
    </citation>
    <scope>NUCLEOTIDE SEQUENCE [LARGE SCALE GENOMIC DNA]</scope>
    <source>
        <strain evidence="2 3">NRRL Y-6702</strain>
    </source>
</reference>
<evidence type="ECO:0000313" key="3">
    <source>
        <dbReference type="Proteomes" id="UP000509704"/>
    </source>
</evidence>
<dbReference type="PRINTS" id="PR00988">
    <property type="entry name" value="URIDINKINASE"/>
</dbReference>
<dbReference type="GO" id="GO:0016301">
    <property type="term" value="F:kinase activity"/>
    <property type="evidence" value="ECO:0007669"/>
    <property type="project" value="InterPro"/>
</dbReference>
<dbReference type="GeneID" id="59237986"/>
<dbReference type="KEGG" id="zmk:HG535_0G00870"/>
<dbReference type="PANTHER" id="PTHR10285">
    <property type="entry name" value="URIDINE KINASE"/>
    <property type="match status" value="1"/>
</dbReference>